<organism evidence="2 3">
    <name type="scientific">Nitrospirillum amazonense</name>
    <dbReference type="NCBI Taxonomy" id="28077"/>
    <lineage>
        <taxon>Bacteria</taxon>
        <taxon>Pseudomonadati</taxon>
        <taxon>Pseudomonadota</taxon>
        <taxon>Alphaproteobacteria</taxon>
        <taxon>Rhodospirillales</taxon>
        <taxon>Azospirillaceae</taxon>
        <taxon>Nitrospirillum</taxon>
    </lineage>
</organism>
<name>A0A560I4H9_9PROT</name>
<dbReference type="AlphaFoldDB" id="A0A560I4H9"/>
<evidence type="ECO:0000313" key="2">
    <source>
        <dbReference type="EMBL" id="TWB52879.1"/>
    </source>
</evidence>
<dbReference type="InterPro" id="IPR013320">
    <property type="entry name" value="ConA-like_dom_sf"/>
</dbReference>
<dbReference type="EMBL" id="VITT01000016">
    <property type="protein sequence ID" value="TWB52879.1"/>
    <property type="molecule type" value="Genomic_DNA"/>
</dbReference>
<reference evidence="2 3" key="1">
    <citation type="submission" date="2019-06" db="EMBL/GenBank/DDBJ databases">
        <title>Genomic Encyclopedia of Type Strains, Phase IV (KMG-V): Genome sequencing to study the core and pangenomes of soil and plant-associated prokaryotes.</title>
        <authorList>
            <person name="Whitman W."/>
        </authorList>
    </citation>
    <scope>NUCLEOTIDE SEQUENCE [LARGE SCALE GENOMIC DNA]</scope>
    <source>
        <strain evidence="2 3">BR 11140</strain>
    </source>
</reference>
<sequence length="1279" mass="140256">MSGMTKAGRALAACLLSTAIVSAPAPAAPGADGLLFRVSADKDFVADVAGGQAVPNFQDKVRIVPTGVSGGAIEWQDDGVLAWDAPGNIYAQRGTLSFFWRSRYPVGVAPFVLFRVGFSDHTSWDMAWLRIDWNGHGFDAFVTDANLARTRVSFKLDTPPAPDAWTHIAFAWDETAGVRLYLNGKEVARQDAKGDYDVGLDQFGLAGRTISPHQVQSRYSFMRGGDFDEIRVYDHMLAPADMAALARNEMPGAAPGTGPDAATRQAWLHRYGWEDKAPPALTAPVTAIRKVEFADAKDKKEWMWKATDGISETTWPGVYNRSRLPGRNDYFTLPDWNTYVEGGQALDLALPDEPFNRVEIRGAAYGSLDYAGADGAFKLLAKRRQGPVRTVDQFDTRRGGRLRFTNVAQETPIQEIWAYNVTEGVEPQGTVKLSYTIRSDVAPDYDNLAALRGYIAGRYPANERSTVVALPAEAPVRKRTGDVANPLGPTMPIVHVLIPSGFGDPPVAQPLMRAWAYGWEDMHDGLDGIAIDLPALGVTPGRDGLIPLNIQIKDPIWPDRDLIDVSVSVKPGQARTLWLDTRDRILTNDSLYLTVASAAPDFTARSLDGARIRLVFKDREQAKVEHIADRLNQVKDNWGFLVEEHTTSKRQRLYRRLFGDVSDLLRVDPDNLLGRYYWADMSYGAQGWPAFTQPQAPAGVPLWAFRQVEDMKLIRRFVDWWIDERQVPYGDFGGGISDDTDLTEQWPGLALMGVEPDKINASLRALIDAQYRNGMITNGLGTITTDELHSYEEGINSNSEALYLNWGEPRTVERLMATTKALGDRIILPNPNGHVHFATNWFSGTQAYREGPWEWQKPHSFMITHPAILMGVYNANPKARALVQGLADGYLAHGKPGGKDGTLSFPAEINWRTDAERDGDLAKAVGEVGAMQTFWASYRWTGDAKYLGPILSRVAQAGPRAIDELNENAIDVLGRRDDWGRAMTAQADRAGPVALRGDSGFAPYIAWQMTGDTHWLEELHAAAIQSKSQTLYMHTEGHWWSDRVDLPNDVLQRERLGGVALRRNYLYPGHTVSWRFAEPDGAEQVAILLPGATRDHFKVVAYNLSDRPQAARMTTWNVTAGHWRMASGTATEGGDSIAGAAAAKSVDLERSAGVDVVFQPHQTTVLEFTLDQATTPVESRADLGIGRDDVRVEKGVLHAIVHSLGGMDASAGTLSLVDASGAVVATAPVPALAAPVDLIPRTAEVTLPLPKGFKAQGATVRVGLDQPELTLANNVVPLP</sequence>
<proteinExistence type="predicted"/>
<evidence type="ECO:0000313" key="3">
    <source>
        <dbReference type="Proteomes" id="UP000318050"/>
    </source>
</evidence>
<protein>
    <submittedName>
        <fullName evidence="2">Concanavalin A-like lectin/glucanase superfamily protein</fullName>
    </submittedName>
</protein>
<dbReference type="Gene3D" id="2.60.120.200">
    <property type="match status" value="1"/>
</dbReference>
<comment type="caution">
    <text evidence="2">The sequence shown here is derived from an EMBL/GenBank/DDBJ whole genome shotgun (WGS) entry which is preliminary data.</text>
</comment>
<keyword evidence="1" id="KW-0732">Signal</keyword>
<feature type="chain" id="PRO_5022116507" evidence="1">
    <location>
        <begin position="28"/>
        <end position="1279"/>
    </location>
</feature>
<gene>
    <name evidence="2" type="ORF">FBZ92_1168</name>
</gene>
<feature type="signal peptide" evidence="1">
    <location>
        <begin position="1"/>
        <end position="27"/>
    </location>
</feature>
<evidence type="ECO:0000256" key="1">
    <source>
        <dbReference type="SAM" id="SignalP"/>
    </source>
</evidence>
<accession>A0A560I4H9</accession>
<dbReference type="Proteomes" id="UP000318050">
    <property type="component" value="Unassembled WGS sequence"/>
</dbReference>
<dbReference type="Pfam" id="PF13385">
    <property type="entry name" value="Laminin_G_3"/>
    <property type="match status" value="1"/>
</dbReference>
<dbReference type="SUPFAM" id="SSF49899">
    <property type="entry name" value="Concanavalin A-like lectins/glucanases"/>
    <property type="match status" value="1"/>
</dbReference>